<dbReference type="Proteomes" id="UP001055167">
    <property type="component" value="Unassembled WGS sequence"/>
</dbReference>
<name>A0ABQ4QSW1_9HYPH</name>
<reference evidence="1" key="1">
    <citation type="journal article" date="2021" name="Front. Microbiol.">
        <title>Comprehensive Comparative Genomics and Phenotyping of Methylobacterium Species.</title>
        <authorList>
            <person name="Alessa O."/>
            <person name="Ogura Y."/>
            <person name="Fujitani Y."/>
            <person name="Takami H."/>
            <person name="Hayashi T."/>
            <person name="Sahin N."/>
            <person name="Tani A."/>
        </authorList>
    </citation>
    <scope>NUCLEOTIDE SEQUENCE</scope>
    <source>
        <strain evidence="1">KCTC 52305</strain>
    </source>
</reference>
<proteinExistence type="predicted"/>
<gene>
    <name evidence="1" type="ORF">OPKNFCMD_0505</name>
</gene>
<accession>A0ABQ4QSW1</accession>
<evidence type="ECO:0008006" key="3">
    <source>
        <dbReference type="Google" id="ProtNLM"/>
    </source>
</evidence>
<evidence type="ECO:0000313" key="2">
    <source>
        <dbReference type="Proteomes" id="UP001055167"/>
    </source>
</evidence>
<evidence type="ECO:0000313" key="1">
    <source>
        <dbReference type="EMBL" id="GJD47794.1"/>
    </source>
</evidence>
<keyword evidence="2" id="KW-1185">Reference proteome</keyword>
<dbReference type="EMBL" id="BPQH01000001">
    <property type="protein sequence ID" value="GJD47794.1"/>
    <property type="molecule type" value="Genomic_DNA"/>
</dbReference>
<reference evidence="1" key="2">
    <citation type="submission" date="2021-08" db="EMBL/GenBank/DDBJ databases">
        <authorList>
            <person name="Tani A."/>
            <person name="Ola A."/>
            <person name="Ogura Y."/>
            <person name="Katsura K."/>
            <person name="Hayashi T."/>
        </authorList>
    </citation>
    <scope>NUCLEOTIDE SEQUENCE</scope>
    <source>
        <strain evidence="1">KCTC 52305</strain>
    </source>
</reference>
<sequence>MGCLRASERLENPLRRHSALGYRSPISHEEVLTDPSPAG</sequence>
<comment type="caution">
    <text evidence="1">The sequence shown here is derived from an EMBL/GenBank/DDBJ whole genome shotgun (WGS) entry which is preliminary data.</text>
</comment>
<organism evidence="1 2">
    <name type="scientific">Methylobacterium crusticola</name>
    <dbReference type="NCBI Taxonomy" id="1697972"/>
    <lineage>
        <taxon>Bacteria</taxon>
        <taxon>Pseudomonadati</taxon>
        <taxon>Pseudomonadota</taxon>
        <taxon>Alphaproteobacteria</taxon>
        <taxon>Hyphomicrobiales</taxon>
        <taxon>Methylobacteriaceae</taxon>
        <taxon>Methylobacterium</taxon>
    </lineage>
</organism>
<protein>
    <recommendedName>
        <fullName evidence="3">Integrase catalytic domain-containing protein</fullName>
    </recommendedName>
</protein>